<dbReference type="NCBIfam" id="TIGR00229">
    <property type="entry name" value="sensory_box"/>
    <property type="match status" value="1"/>
</dbReference>
<dbReference type="InterPro" id="IPR058846">
    <property type="entry name" value="PAS-like"/>
</dbReference>
<dbReference type="EMBL" id="KN847560">
    <property type="protein sequence ID" value="KIW00739.1"/>
    <property type="molecule type" value="Genomic_DNA"/>
</dbReference>
<dbReference type="SMART" id="SM00387">
    <property type="entry name" value="HATPase_c"/>
    <property type="match status" value="1"/>
</dbReference>
<dbReference type="Gene3D" id="3.40.50.2300">
    <property type="match status" value="1"/>
</dbReference>
<dbReference type="Gene3D" id="3.30.565.10">
    <property type="entry name" value="Histidine kinase-like ATPase, C-terminal domain"/>
    <property type="match status" value="1"/>
</dbReference>
<dbReference type="OrthoDB" id="303614at2759"/>
<feature type="domain" description="PAS" evidence="6">
    <location>
        <begin position="609"/>
        <end position="651"/>
    </location>
</feature>
<keyword evidence="1 2" id="KW-0597">Phosphoprotein</keyword>
<feature type="compositionally biased region" description="Polar residues" evidence="3">
    <location>
        <begin position="168"/>
        <end position="188"/>
    </location>
</feature>
<dbReference type="InterPro" id="IPR011006">
    <property type="entry name" value="CheY-like_superfamily"/>
</dbReference>
<dbReference type="InterPro" id="IPR035965">
    <property type="entry name" value="PAS-like_dom_sf"/>
</dbReference>
<dbReference type="SMART" id="SM00091">
    <property type="entry name" value="PAS"/>
    <property type="match status" value="1"/>
</dbReference>
<dbReference type="STRING" id="253628.A0A0D2ANL6"/>
<dbReference type="InterPro" id="IPR000014">
    <property type="entry name" value="PAS"/>
</dbReference>
<evidence type="ECO:0000259" key="4">
    <source>
        <dbReference type="PROSITE" id="PS50109"/>
    </source>
</evidence>
<dbReference type="GeneID" id="27315696"/>
<dbReference type="InParanoid" id="A0A0D2ANL6"/>
<feature type="region of interest" description="Disordered" evidence="3">
    <location>
        <begin position="139"/>
        <end position="188"/>
    </location>
</feature>
<sequence>MDDPARELDQLTVRELLDQDSRPSFIIDLDPDADESPNRGSVLKPVFSNSALRLHQRLFDVITGAEILTNTSSSSGSRAYQDFKVWATGITKHDDSKDIYPLFHEFEDLLWTGSTIRRRWRLISGNMLWKQNVPSRTLASGGPIEVASGSFSSSERQRTEQSEGQSSDRVSVNPSDATSWSYTGQTLASSKQAERLNFTKASKTSGESSSGNSSRQTQSIILSVPEKACADWTAENPKGHLTEHMKFARSINWGATPLGPMSSWSREFRQIVNLAMSNPHPISVLWGSDLTMIYNEAYVVEVAGNKHPALMGTGFSGEFSELWEGVAPLMAEMARTGLSVRRENDYLPIERYGLLEETFFSWSWTPLYGNTDKILGFYNAPFETTQMERHRRMMQTINRLGECTSRAKSVKQYWKRVLEGLDENIWDIPFALLYSVADSEDQDHSSISSGSTISMKSCYFEGSIAVPPGHPAAPPQLDLKRSLEGFIPSFREAMRTREPTLLHARDGTLPLSLLEGIEWRGFGEPCQDAVIFPVRPTNGDQVLAFLLIGMNPRRPYDESYQSFVNMLNRALATSLASILLFEEEVRRSRDAAEAAALEQEKLSQQLALQTDRMRRMTELSPLGMFLVTPQGVMREANDRFYEMTGLEKDDIEPMSWINFVEESSRSVMDHGWSQLVDDHVPWSGEIQLSAKGSRSVDPDGHPIATWVLFTAAPEFAADSSLRSIMGCITDISHLKWAEGLQNRRLAEAEETRRQQNEFIDITSHEMRNPLSAILQCADDICSALERYITTESPPSRVTLDNCIDAARTISLCVQHQKNIVDDILTISKLDSNLLLITPTPAQPVEILRHSVKMVDSELQARDIKLEFNTDNSYKELNVDWVNLDPSRVRQILLNLLTNAIKFTSEVENRVITVAVGGSKFPPTSPIVPGFTLVPASKRKNENVTDGEDWGDGEDLYVHFRVQDTGVGLTSSQKQILFARFKQASPRTHAQYGGSGLGLFICKQLCELHGGSIGVASEAGHGSTFGFYIKVRRTQAAHVPKLASHVSPEPLTKLSQYLPSQRQEAGSKSSVSASLPAKADTKSFDSTKLHVLVVEDNLINQKVLVKQLKKYGCNVGVANDGIEALEFLEKTKYCSLEDGRELSIILMDLEMPRMNGLDCVRRIRGMENDGKVDGHIPVVAVTANVREEQISAALSSGMDDVIAKPFTISELFTKVDALFERLAMKIL</sequence>
<dbReference type="Proteomes" id="UP000053259">
    <property type="component" value="Unassembled WGS sequence"/>
</dbReference>
<dbReference type="Pfam" id="PF26131">
    <property type="entry name" value="PAS-like"/>
    <property type="match status" value="1"/>
</dbReference>
<dbReference type="Pfam" id="PF00072">
    <property type="entry name" value="Response_reg"/>
    <property type="match status" value="1"/>
</dbReference>
<dbReference type="SMART" id="SM00448">
    <property type="entry name" value="REC"/>
    <property type="match status" value="1"/>
</dbReference>
<dbReference type="AlphaFoldDB" id="A0A0D2ANL6"/>
<evidence type="ECO:0000313" key="8">
    <source>
        <dbReference type="Proteomes" id="UP000053259"/>
    </source>
</evidence>
<dbReference type="Gene3D" id="3.30.450.20">
    <property type="entry name" value="PAS domain"/>
    <property type="match status" value="2"/>
</dbReference>
<evidence type="ECO:0000259" key="5">
    <source>
        <dbReference type="PROSITE" id="PS50110"/>
    </source>
</evidence>
<organism evidence="7 8">
    <name type="scientific">Verruconis gallopava</name>
    <dbReference type="NCBI Taxonomy" id="253628"/>
    <lineage>
        <taxon>Eukaryota</taxon>
        <taxon>Fungi</taxon>
        <taxon>Dikarya</taxon>
        <taxon>Ascomycota</taxon>
        <taxon>Pezizomycotina</taxon>
        <taxon>Dothideomycetes</taxon>
        <taxon>Pleosporomycetidae</taxon>
        <taxon>Venturiales</taxon>
        <taxon>Sympoventuriaceae</taxon>
        <taxon>Verruconis</taxon>
    </lineage>
</organism>
<dbReference type="Pfam" id="PF02518">
    <property type="entry name" value="HATPase_c"/>
    <property type="match status" value="1"/>
</dbReference>
<dbReference type="PANTHER" id="PTHR43719:SF30">
    <property type="entry name" value="TWO-COMPONENT SYSTEM RESPONSE REGULATOR"/>
    <property type="match status" value="1"/>
</dbReference>
<dbReference type="HOGENOM" id="CLU_000445_82_4_1"/>
<dbReference type="SUPFAM" id="SSF55874">
    <property type="entry name" value="ATPase domain of HSP90 chaperone/DNA topoisomerase II/histidine kinase"/>
    <property type="match status" value="1"/>
</dbReference>
<evidence type="ECO:0000313" key="7">
    <source>
        <dbReference type="EMBL" id="KIW00739.1"/>
    </source>
</evidence>
<dbReference type="CDD" id="cd00130">
    <property type="entry name" value="PAS"/>
    <property type="match status" value="1"/>
</dbReference>
<reference evidence="7 8" key="1">
    <citation type="submission" date="2015-01" db="EMBL/GenBank/DDBJ databases">
        <title>The Genome Sequence of Ochroconis gallopava CBS43764.</title>
        <authorList>
            <consortium name="The Broad Institute Genomics Platform"/>
            <person name="Cuomo C."/>
            <person name="de Hoog S."/>
            <person name="Gorbushina A."/>
            <person name="Stielow B."/>
            <person name="Teixiera M."/>
            <person name="Abouelleil A."/>
            <person name="Chapman S.B."/>
            <person name="Priest M."/>
            <person name="Young S.K."/>
            <person name="Wortman J."/>
            <person name="Nusbaum C."/>
            <person name="Birren B."/>
        </authorList>
    </citation>
    <scope>NUCLEOTIDE SEQUENCE [LARGE SCALE GENOMIC DNA]</scope>
    <source>
        <strain evidence="7 8">CBS 43764</strain>
    </source>
</reference>
<dbReference type="SUPFAM" id="SSF55785">
    <property type="entry name" value="PYP-like sensor domain (PAS domain)"/>
    <property type="match status" value="1"/>
</dbReference>
<dbReference type="InterPro" id="IPR005467">
    <property type="entry name" value="His_kinase_dom"/>
</dbReference>
<name>A0A0D2ANL6_9PEZI</name>
<proteinExistence type="predicted"/>
<dbReference type="VEuPathDB" id="FungiDB:PV09_07723"/>
<evidence type="ECO:0000256" key="2">
    <source>
        <dbReference type="PROSITE-ProRule" id="PRU00169"/>
    </source>
</evidence>
<dbReference type="RefSeq" id="XP_016210608.1">
    <property type="nucleotide sequence ID" value="XM_016361529.1"/>
</dbReference>
<dbReference type="InterPro" id="IPR050956">
    <property type="entry name" value="2C_system_His_kinase"/>
</dbReference>
<dbReference type="PRINTS" id="PR00344">
    <property type="entry name" value="BCTRLSENSOR"/>
</dbReference>
<dbReference type="Pfam" id="PF13188">
    <property type="entry name" value="PAS_8"/>
    <property type="match status" value="1"/>
</dbReference>
<dbReference type="CDD" id="cd17546">
    <property type="entry name" value="REC_hyHK_CKI1_RcsC-like"/>
    <property type="match status" value="1"/>
</dbReference>
<dbReference type="PROSITE" id="PS50110">
    <property type="entry name" value="RESPONSE_REGULATORY"/>
    <property type="match status" value="1"/>
</dbReference>
<evidence type="ECO:0000259" key="6">
    <source>
        <dbReference type="PROSITE" id="PS50112"/>
    </source>
</evidence>
<feature type="domain" description="Histidine kinase" evidence="4">
    <location>
        <begin position="761"/>
        <end position="1032"/>
    </location>
</feature>
<dbReference type="InterPro" id="IPR036097">
    <property type="entry name" value="HisK_dim/P_sf"/>
</dbReference>
<evidence type="ECO:0000256" key="3">
    <source>
        <dbReference type="SAM" id="MobiDB-lite"/>
    </source>
</evidence>
<dbReference type="CDD" id="cd16922">
    <property type="entry name" value="HATPase_EvgS-ArcB-TorS-like"/>
    <property type="match status" value="1"/>
</dbReference>
<dbReference type="Gene3D" id="1.10.287.130">
    <property type="match status" value="1"/>
</dbReference>
<dbReference type="InterPro" id="IPR036890">
    <property type="entry name" value="HATPase_C_sf"/>
</dbReference>
<dbReference type="InterPro" id="IPR001789">
    <property type="entry name" value="Sig_transdc_resp-reg_receiver"/>
</dbReference>
<dbReference type="PROSITE" id="PS50109">
    <property type="entry name" value="HIS_KIN"/>
    <property type="match status" value="1"/>
</dbReference>
<dbReference type="PROSITE" id="PS50112">
    <property type="entry name" value="PAS"/>
    <property type="match status" value="1"/>
</dbReference>
<evidence type="ECO:0000256" key="1">
    <source>
        <dbReference type="ARBA" id="ARBA00022553"/>
    </source>
</evidence>
<gene>
    <name evidence="7" type="ORF">PV09_07723</name>
</gene>
<dbReference type="SUPFAM" id="SSF52172">
    <property type="entry name" value="CheY-like"/>
    <property type="match status" value="1"/>
</dbReference>
<feature type="domain" description="Response regulatory" evidence="5">
    <location>
        <begin position="1089"/>
        <end position="1218"/>
    </location>
</feature>
<dbReference type="InterPro" id="IPR004358">
    <property type="entry name" value="Sig_transdc_His_kin-like_C"/>
</dbReference>
<dbReference type="SUPFAM" id="SSF47384">
    <property type="entry name" value="Homodimeric domain of signal transducing histidine kinase"/>
    <property type="match status" value="1"/>
</dbReference>
<dbReference type="CDD" id="cd00082">
    <property type="entry name" value="HisKA"/>
    <property type="match status" value="1"/>
</dbReference>
<dbReference type="PANTHER" id="PTHR43719">
    <property type="entry name" value="TWO-COMPONENT HISTIDINE KINASE"/>
    <property type="match status" value="1"/>
</dbReference>
<accession>A0A0D2ANL6</accession>
<protein>
    <submittedName>
        <fullName evidence="7">Uncharacterized protein</fullName>
    </submittedName>
</protein>
<keyword evidence="8" id="KW-1185">Reference proteome</keyword>
<feature type="modified residue" description="4-aspartylphosphate" evidence="2">
    <location>
        <position position="1147"/>
    </location>
</feature>
<dbReference type="InterPro" id="IPR003594">
    <property type="entry name" value="HATPase_dom"/>
</dbReference>
<dbReference type="InterPro" id="IPR003661">
    <property type="entry name" value="HisK_dim/P_dom"/>
</dbReference>
<dbReference type="SMART" id="SM00388">
    <property type="entry name" value="HisKA"/>
    <property type="match status" value="1"/>
</dbReference>
<dbReference type="GO" id="GO:0000155">
    <property type="term" value="F:phosphorelay sensor kinase activity"/>
    <property type="evidence" value="ECO:0007669"/>
    <property type="project" value="InterPro"/>
</dbReference>